<accession>A0A0A9AE50</accession>
<dbReference type="EMBL" id="GBRH01252518">
    <property type="protein sequence ID" value="JAD45377.1"/>
    <property type="molecule type" value="Transcribed_RNA"/>
</dbReference>
<sequence>MAPQDINVPVSLGCFSPIEFGRCAFSCVYHLLMRQG</sequence>
<organism evidence="1">
    <name type="scientific">Arundo donax</name>
    <name type="common">Giant reed</name>
    <name type="synonym">Donax arundinaceus</name>
    <dbReference type="NCBI Taxonomy" id="35708"/>
    <lineage>
        <taxon>Eukaryota</taxon>
        <taxon>Viridiplantae</taxon>
        <taxon>Streptophyta</taxon>
        <taxon>Embryophyta</taxon>
        <taxon>Tracheophyta</taxon>
        <taxon>Spermatophyta</taxon>
        <taxon>Magnoliopsida</taxon>
        <taxon>Liliopsida</taxon>
        <taxon>Poales</taxon>
        <taxon>Poaceae</taxon>
        <taxon>PACMAD clade</taxon>
        <taxon>Arundinoideae</taxon>
        <taxon>Arundineae</taxon>
        <taxon>Arundo</taxon>
    </lineage>
</organism>
<proteinExistence type="predicted"/>
<reference evidence="1" key="1">
    <citation type="submission" date="2014-09" db="EMBL/GenBank/DDBJ databases">
        <authorList>
            <person name="Magalhaes I.L.F."/>
            <person name="Oliveira U."/>
            <person name="Santos F.R."/>
            <person name="Vidigal T.H.D.A."/>
            <person name="Brescovit A.D."/>
            <person name="Santos A.J."/>
        </authorList>
    </citation>
    <scope>NUCLEOTIDE SEQUENCE</scope>
    <source>
        <tissue evidence="1">Shoot tissue taken approximately 20 cm above the soil surface</tissue>
    </source>
</reference>
<reference evidence="1" key="2">
    <citation type="journal article" date="2015" name="Data Brief">
        <title>Shoot transcriptome of the giant reed, Arundo donax.</title>
        <authorList>
            <person name="Barrero R.A."/>
            <person name="Guerrero F.D."/>
            <person name="Moolhuijzen P."/>
            <person name="Goolsby J.A."/>
            <person name="Tidwell J."/>
            <person name="Bellgard S.E."/>
            <person name="Bellgard M.I."/>
        </authorList>
    </citation>
    <scope>NUCLEOTIDE SEQUENCE</scope>
    <source>
        <tissue evidence="1">Shoot tissue taken approximately 20 cm above the soil surface</tissue>
    </source>
</reference>
<evidence type="ECO:0000313" key="1">
    <source>
        <dbReference type="EMBL" id="JAD45377.1"/>
    </source>
</evidence>
<dbReference type="AlphaFoldDB" id="A0A0A9AE50"/>
<protein>
    <submittedName>
        <fullName evidence="1">Uncharacterized protein</fullName>
    </submittedName>
</protein>
<name>A0A0A9AE50_ARUDO</name>